<gene>
    <name evidence="2" type="ORF">EJ04DRAFT_144695</name>
</gene>
<feature type="compositionally biased region" description="Polar residues" evidence="1">
    <location>
        <begin position="57"/>
        <end position="76"/>
    </location>
</feature>
<evidence type="ECO:0000313" key="2">
    <source>
        <dbReference type="EMBL" id="KAF2736883.1"/>
    </source>
</evidence>
<feature type="compositionally biased region" description="Polar residues" evidence="1">
    <location>
        <begin position="1"/>
        <end position="35"/>
    </location>
</feature>
<name>A0A9P4R4W6_9PLEO</name>
<dbReference type="EMBL" id="ML996121">
    <property type="protein sequence ID" value="KAF2736883.1"/>
    <property type="molecule type" value="Genomic_DNA"/>
</dbReference>
<reference evidence="2" key="1">
    <citation type="journal article" date="2020" name="Stud. Mycol.">
        <title>101 Dothideomycetes genomes: a test case for predicting lifestyles and emergence of pathogens.</title>
        <authorList>
            <person name="Haridas S."/>
            <person name="Albert R."/>
            <person name="Binder M."/>
            <person name="Bloem J."/>
            <person name="Labutti K."/>
            <person name="Salamov A."/>
            <person name="Andreopoulos B."/>
            <person name="Baker S."/>
            <person name="Barry K."/>
            <person name="Bills G."/>
            <person name="Bluhm B."/>
            <person name="Cannon C."/>
            <person name="Castanera R."/>
            <person name="Culley D."/>
            <person name="Daum C."/>
            <person name="Ezra D."/>
            <person name="Gonzalez J."/>
            <person name="Henrissat B."/>
            <person name="Kuo A."/>
            <person name="Liang C."/>
            <person name="Lipzen A."/>
            <person name="Lutzoni F."/>
            <person name="Magnuson J."/>
            <person name="Mondo S."/>
            <person name="Nolan M."/>
            <person name="Ohm R."/>
            <person name="Pangilinan J."/>
            <person name="Park H.-J."/>
            <person name="Ramirez L."/>
            <person name="Alfaro M."/>
            <person name="Sun H."/>
            <person name="Tritt A."/>
            <person name="Yoshinaga Y."/>
            <person name="Zwiers L.-H."/>
            <person name="Turgeon B."/>
            <person name="Goodwin S."/>
            <person name="Spatafora J."/>
            <person name="Crous P."/>
            <person name="Grigoriev I."/>
        </authorList>
    </citation>
    <scope>NUCLEOTIDE SEQUENCE</scope>
    <source>
        <strain evidence="2">CBS 125425</strain>
    </source>
</reference>
<accession>A0A9P4R4W6</accession>
<evidence type="ECO:0000256" key="1">
    <source>
        <dbReference type="SAM" id="MobiDB-lite"/>
    </source>
</evidence>
<organism evidence="2 3">
    <name type="scientific">Polyplosphaeria fusca</name>
    <dbReference type="NCBI Taxonomy" id="682080"/>
    <lineage>
        <taxon>Eukaryota</taxon>
        <taxon>Fungi</taxon>
        <taxon>Dikarya</taxon>
        <taxon>Ascomycota</taxon>
        <taxon>Pezizomycotina</taxon>
        <taxon>Dothideomycetes</taxon>
        <taxon>Pleosporomycetidae</taxon>
        <taxon>Pleosporales</taxon>
        <taxon>Tetraplosphaeriaceae</taxon>
        <taxon>Polyplosphaeria</taxon>
    </lineage>
</organism>
<evidence type="ECO:0000313" key="3">
    <source>
        <dbReference type="Proteomes" id="UP000799444"/>
    </source>
</evidence>
<dbReference type="AlphaFoldDB" id="A0A9P4R4W6"/>
<comment type="caution">
    <text evidence="2">The sequence shown here is derived from an EMBL/GenBank/DDBJ whole genome shotgun (WGS) entry which is preliminary data.</text>
</comment>
<dbReference type="OrthoDB" id="668540at2759"/>
<dbReference type="Proteomes" id="UP000799444">
    <property type="component" value="Unassembled WGS sequence"/>
</dbReference>
<feature type="region of interest" description="Disordered" evidence="1">
    <location>
        <begin position="1"/>
        <end position="83"/>
    </location>
</feature>
<keyword evidence="3" id="KW-1185">Reference proteome</keyword>
<proteinExistence type="predicted"/>
<sequence>MAFSTNAGEQSDSMRFRSAQSPRDESSFSSITSPLRQMPSHAASSSDARGQLHRRFTTNNIPTLSTPLSPIGQQRRQAAEPAEYTTAHVEYHPRHDDSSWQPFWFSDYIPSIRQLQSGWPRRRWTPAFQIHARL</sequence>
<protein>
    <submittedName>
        <fullName evidence="2">Uncharacterized protein</fullName>
    </submittedName>
</protein>